<evidence type="ECO:0000313" key="2">
    <source>
        <dbReference type="Proteomes" id="UP000002063"/>
    </source>
</evidence>
<dbReference type="STRING" id="579137.Metvu_0595"/>
<dbReference type="GeneID" id="8512929"/>
<sequence>MNNWKNYKAVKDGVKEAVLEYLKTKVKDNCGRDIELGEKIICEVIRGEFEEMLRYRGEDVIHQAVRDVVRSYLMEFGMNR</sequence>
<evidence type="ECO:0000313" key="1">
    <source>
        <dbReference type="EMBL" id="ACX72454.1"/>
    </source>
</evidence>
<organism evidence="1 2">
    <name type="scientific">Methanocaldococcus vulcanius (strain ATCC 700851 / DSM 12094 / M7)</name>
    <name type="common">Methanococcus vulcanius</name>
    <dbReference type="NCBI Taxonomy" id="579137"/>
    <lineage>
        <taxon>Archaea</taxon>
        <taxon>Methanobacteriati</taxon>
        <taxon>Methanobacteriota</taxon>
        <taxon>Methanomada group</taxon>
        <taxon>Methanococci</taxon>
        <taxon>Methanococcales</taxon>
        <taxon>Methanocaldococcaceae</taxon>
        <taxon>Methanocaldococcus</taxon>
    </lineage>
</organism>
<name>C9RFV2_METVM</name>
<keyword evidence="2" id="KW-1185">Reference proteome</keyword>
<dbReference type="RefSeq" id="WP_015732675.1">
    <property type="nucleotide sequence ID" value="NC_013407.1"/>
</dbReference>
<protein>
    <submittedName>
        <fullName evidence="1">Uncharacterized protein</fullName>
    </submittedName>
</protein>
<proteinExistence type="predicted"/>
<dbReference type="EMBL" id="CP001787">
    <property type="protein sequence ID" value="ACX72454.1"/>
    <property type="molecule type" value="Genomic_DNA"/>
</dbReference>
<accession>C9RFV2</accession>
<gene>
    <name evidence="1" type="ordered locus">Metvu_0595</name>
</gene>
<dbReference type="KEGG" id="mvu:Metvu_0595"/>
<dbReference type="Proteomes" id="UP000002063">
    <property type="component" value="Chromosome"/>
</dbReference>
<dbReference type="AlphaFoldDB" id="C9RFV2"/>
<reference evidence="1" key="1">
    <citation type="submission" date="2009-10" db="EMBL/GenBank/DDBJ databases">
        <title>Complete sequence of chromosome of Methanocaldococcus vulcanius M7.</title>
        <authorList>
            <consortium name="US DOE Joint Genome Institute"/>
            <person name="Lucas S."/>
            <person name="Copeland A."/>
            <person name="Lapidus A."/>
            <person name="Glavina del Rio T."/>
            <person name="Dalin E."/>
            <person name="Tice H."/>
            <person name="Bruce D."/>
            <person name="Goodwin L."/>
            <person name="Pitluck S."/>
            <person name="Lcollab F.I."/>
            <person name="Brettin T."/>
            <person name="Detter J.C."/>
            <person name="Han C."/>
            <person name="Tapia R."/>
            <person name="Kuske C.R."/>
            <person name="Schmutz J."/>
            <person name="Larimer F."/>
            <person name="Land M."/>
            <person name="Hauser L."/>
            <person name="Kyrpides N."/>
            <person name="Ovchinikova G."/>
            <person name="Sieprawska-Lupa M."/>
            <person name="Whitman W.B."/>
            <person name="Woyke T."/>
        </authorList>
    </citation>
    <scope>NUCLEOTIDE SEQUENCE [LARGE SCALE GENOMIC DNA]</scope>
    <source>
        <strain evidence="1">M7</strain>
    </source>
</reference>
<dbReference type="HOGENOM" id="CLU_2581496_0_0_2"/>